<dbReference type="Pfam" id="PF25209">
    <property type="entry name" value="Phage_capsid_4"/>
    <property type="match status" value="1"/>
</dbReference>
<evidence type="ECO:0000256" key="3">
    <source>
        <dbReference type="ARBA" id="ARBA00022801"/>
    </source>
</evidence>
<dbReference type="GO" id="GO:0008233">
    <property type="term" value="F:peptidase activity"/>
    <property type="evidence" value="ECO:0007669"/>
    <property type="project" value="UniProtKB-KW"/>
</dbReference>
<keyword evidence="1" id="KW-1188">Viral release from host cell</keyword>
<evidence type="ECO:0000256" key="1">
    <source>
        <dbReference type="ARBA" id="ARBA00022612"/>
    </source>
</evidence>
<gene>
    <name evidence="6" type="ORF">M9978_09450</name>
</gene>
<feature type="compositionally biased region" description="Low complexity" evidence="4">
    <location>
        <begin position="267"/>
        <end position="282"/>
    </location>
</feature>
<dbReference type="EMBL" id="JAMLDX010000006">
    <property type="protein sequence ID" value="MCP3730652.1"/>
    <property type="molecule type" value="Genomic_DNA"/>
</dbReference>
<evidence type="ECO:0000313" key="7">
    <source>
        <dbReference type="Proteomes" id="UP001139451"/>
    </source>
</evidence>
<dbReference type="InterPro" id="IPR054613">
    <property type="entry name" value="Peptidase_S78_dom"/>
</dbReference>
<accession>A0A9X2HIK6</accession>
<dbReference type="AlphaFoldDB" id="A0A9X2HIK6"/>
<protein>
    <submittedName>
        <fullName evidence="6">Mu-like prophage major head subunit gpT family protein</fullName>
    </submittedName>
</protein>
<evidence type="ECO:0000256" key="4">
    <source>
        <dbReference type="SAM" id="MobiDB-lite"/>
    </source>
</evidence>
<evidence type="ECO:0000313" key="6">
    <source>
        <dbReference type="EMBL" id="MCP3730652.1"/>
    </source>
</evidence>
<proteinExistence type="predicted"/>
<keyword evidence="2" id="KW-0645">Protease</keyword>
<sequence>MSSKRFTPPQDHRQFRTAQVAPSSFNAADNSFEICWTTGAAVLRFDWCDGEYYDETLSVEPGAVRLDRLNDRAPFLNSHNDRDINAVIGSVVPNSIRLEGGSGYARVQLASSDDVRDVVAKIKDGHLRKVSVGYHVYVFERIERAGQRAEMRAVDWEPVEISLVAVPADPGAGIRSKGRNVPEIRNASAADDAAVVTARFVREKCRNLDLDDADTLDLIEQFTSEPHSRSEFLEAMIDRVGRRNQELSTGEGGWHPRSRQGSNNDWSRNSESAARYAASRSAPHLDNSITSMSGYSDARGGSQHPVATRMQNALYARIAGKAPNDDAREFMGASMLDLAKATLEMQGRRNLRFESSSRIWQMMSQRGGALTTSDFPIILAGALNQYLTEQYRAAPSPLLSVARAREVSDFREIKALWVDGAVQYELVAENGEYTYGRLIEGSESYRIATFGKILALTRQLLINDNLGAFSDIGGWFAREAGRKRADTLSAVLMTWPALADGVPLFHASRGNLASSGSFLSATGLDAARQAMRRQTDRDGITKLGLTPKTLVVGPKSETAAEQLLATIAAAKAGDVNAFAGKLELVVDHEINDYRWYLFADPAVAPVIEYATLRGQGDNVFIDTRVGFEVDAIETKARIDFGAGIIDYRGVYMNPGAAPS</sequence>
<reference evidence="6" key="1">
    <citation type="submission" date="2022-05" db="EMBL/GenBank/DDBJ databases">
        <title>Sphingomonas sp. strain MG17 Genome sequencing and assembly.</title>
        <authorList>
            <person name="Kim I."/>
        </authorList>
    </citation>
    <scope>NUCLEOTIDE SEQUENCE</scope>
    <source>
        <strain evidence="6">MG17</strain>
    </source>
</reference>
<dbReference type="Proteomes" id="UP001139451">
    <property type="component" value="Unassembled WGS sequence"/>
</dbReference>
<dbReference type="RefSeq" id="WP_254292784.1">
    <property type="nucleotide sequence ID" value="NZ_JAMLDX010000006.1"/>
</dbReference>
<dbReference type="Pfam" id="PF04586">
    <property type="entry name" value="Peptidase_S78"/>
    <property type="match status" value="1"/>
</dbReference>
<dbReference type="NCBIfam" id="NF045541">
    <property type="entry name" value="scaf_prot_MCP2"/>
    <property type="match status" value="1"/>
</dbReference>
<name>A0A9X2HIK6_9SPHN</name>
<feature type="domain" description="Prohead serine protease" evidence="5">
    <location>
        <begin position="59"/>
        <end position="179"/>
    </location>
</feature>
<keyword evidence="7" id="KW-1185">Reference proteome</keyword>
<evidence type="ECO:0000256" key="2">
    <source>
        <dbReference type="ARBA" id="ARBA00022670"/>
    </source>
</evidence>
<dbReference type="GO" id="GO:0006508">
    <property type="term" value="P:proteolysis"/>
    <property type="evidence" value="ECO:0007669"/>
    <property type="project" value="UniProtKB-KW"/>
</dbReference>
<comment type="caution">
    <text evidence="6">The sequence shown here is derived from an EMBL/GenBank/DDBJ whole genome shotgun (WGS) entry which is preliminary data.</text>
</comment>
<keyword evidence="3" id="KW-0378">Hydrolase</keyword>
<evidence type="ECO:0000259" key="5">
    <source>
        <dbReference type="Pfam" id="PF04586"/>
    </source>
</evidence>
<feature type="region of interest" description="Disordered" evidence="4">
    <location>
        <begin position="244"/>
        <end position="303"/>
    </location>
</feature>
<organism evidence="6 7">
    <name type="scientific">Sphingomonas tagetis</name>
    <dbReference type="NCBI Taxonomy" id="2949092"/>
    <lineage>
        <taxon>Bacteria</taxon>
        <taxon>Pseudomonadati</taxon>
        <taxon>Pseudomonadota</taxon>
        <taxon>Alphaproteobacteria</taxon>
        <taxon>Sphingomonadales</taxon>
        <taxon>Sphingomonadaceae</taxon>
        <taxon>Sphingomonas</taxon>
    </lineage>
</organism>